<evidence type="ECO:0000256" key="2">
    <source>
        <dbReference type="ARBA" id="ARBA00022692"/>
    </source>
</evidence>
<gene>
    <name evidence="7" type="ORF">GMD52_13640</name>
</gene>
<dbReference type="GO" id="GO:0016020">
    <property type="term" value="C:membrane"/>
    <property type="evidence" value="ECO:0007669"/>
    <property type="project" value="UniProtKB-SubCell"/>
</dbReference>
<dbReference type="Pfam" id="PF04138">
    <property type="entry name" value="GtrA_DPMS_TM"/>
    <property type="match status" value="1"/>
</dbReference>
<dbReference type="AlphaFoldDB" id="A0A6I3Q901"/>
<evidence type="ECO:0000256" key="4">
    <source>
        <dbReference type="ARBA" id="ARBA00023136"/>
    </source>
</evidence>
<dbReference type="PANTHER" id="PTHR10859:SF114">
    <property type="entry name" value="DOLICHOL-PHOSPHATE MANNOSYLTRANSFERASE"/>
    <property type="match status" value="1"/>
</dbReference>
<dbReference type="GO" id="GO:0000271">
    <property type="term" value="P:polysaccharide biosynthetic process"/>
    <property type="evidence" value="ECO:0007669"/>
    <property type="project" value="InterPro"/>
</dbReference>
<sequence length="741" mass="80248">MRVCIVIPAYEPGGEFVPYAQEVLAAGLGPVLVVDDGSGPAYAPVFAALAEMGCTVLTHEQNRGKGAALKTALRWYGAHEDGCAGIVTADCDGQHTVKDVRRVCEAMEACPGTLVLGCRDFGPGTPARSATGNRVTSAAMRVLYNIDLKDTQTGLRGIPNGMHRDLLEVRGERYEYELNMLIYAKQRSIPYTIVPIETVYFNNNEGSHYRTVADSARIIHQLGSGLVQYAMSAGLSVVVDVFVYCVLVKWLLLGLPLAPRLFFAAVIARTLSSVVNYTCNRRLPYVQNKKIGPTVAKYYCLWLAQLMLSFVGVWAACTGLHMDDMLAKLLVDALLAVASYQVQLRWVFSEKTPRPVLYGSGEAMAAKRTTAQGGFAQRNAAPDFARQTQKAGPVTGQRGFAAGEMEAEADKCRGFDAGDPARQSRAGSGKISVRGGEAMDAKRTTAQGGFAQRNAAPDFARQTQKVGPVTGQRGFAAGEMEAEADKCPQHAAGREDGGRGGGAVNKKKIYGPLARFLRAGVRPFLHRWDTSGAQKAQPPAVYVVHHRNMSGPVHTLALLPDEPRPWVLHVFLDRHECFVQYYGYTFRKRFGWPAPAAWAAAGVLSLAVPAVVRSFGAIPVYRSLKETRDMMEQSAQALLRGESIMLCPDVAYDSAAPATGEIYKGFLQLEKLYHAGTGAHLRFVPVYCGKTKRIVTGEPVCFSDGAPFRTQREEVAGRIVDGLNALAAACGELEREAAEKS</sequence>
<dbReference type="InterPro" id="IPR001173">
    <property type="entry name" value="Glyco_trans_2-like"/>
</dbReference>
<evidence type="ECO:0000259" key="5">
    <source>
        <dbReference type="Pfam" id="PF00535"/>
    </source>
</evidence>
<evidence type="ECO:0000313" key="7">
    <source>
        <dbReference type="EMBL" id="MTS52568.1"/>
    </source>
</evidence>
<organism evidence="7 8">
    <name type="scientific">Ruthenibacterium lactatiformans</name>
    <dbReference type="NCBI Taxonomy" id="1550024"/>
    <lineage>
        <taxon>Bacteria</taxon>
        <taxon>Bacillati</taxon>
        <taxon>Bacillota</taxon>
        <taxon>Clostridia</taxon>
        <taxon>Eubacteriales</taxon>
        <taxon>Oscillospiraceae</taxon>
        <taxon>Ruthenibacterium</taxon>
    </lineage>
</organism>
<evidence type="ECO:0000256" key="1">
    <source>
        <dbReference type="ARBA" id="ARBA00004141"/>
    </source>
</evidence>
<protein>
    <submittedName>
        <fullName evidence="7">Glycosyltransferase</fullName>
    </submittedName>
</protein>
<keyword evidence="2" id="KW-0812">Transmembrane</keyword>
<reference evidence="7 8" key="1">
    <citation type="journal article" date="2019" name="Nat. Med.">
        <title>A library of human gut bacterial isolates paired with longitudinal multiomics data enables mechanistic microbiome research.</title>
        <authorList>
            <person name="Poyet M."/>
            <person name="Groussin M."/>
            <person name="Gibbons S.M."/>
            <person name="Avila-Pacheco J."/>
            <person name="Jiang X."/>
            <person name="Kearney S.M."/>
            <person name="Perrotta A.R."/>
            <person name="Berdy B."/>
            <person name="Zhao S."/>
            <person name="Lieberman T.D."/>
            <person name="Swanson P.K."/>
            <person name="Smith M."/>
            <person name="Roesemann S."/>
            <person name="Alexander J.E."/>
            <person name="Rich S.A."/>
            <person name="Livny J."/>
            <person name="Vlamakis H."/>
            <person name="Clish C."/>
            <person name="Bullock K."/>
            <person name="Deik A."/>
            <person name="Scott J."/>
            <person name="Pierce K.A."/>
            <person name="Xavier R.J."/>
            <person name="Alm E.J."/>
        </authorList>
    </citation>
    <scope>NUCLEOTIDE SEQUENCE [LARGE SCALE GENOMIC DNA]</scope>
    <source>
        <strain evidence="7 8">BIOML-A7</strain>
    </source>
</reference>
<dbReference type="InterPro" id="IPR007267">
    <property type="entry name" value="GtrA_DPMS_TM"/>
</dbReference>
<dbReference type="EMBL" id="WMZR01000019">
    <property type="protein sequence ID" value="MTS52568.1"/>
    <property type="molecule type" value="Genomic_DNA"/>
</dbReference>
<feature type="domain" description="GtrA/DPMS transmembrane" evidence="6">
    <location>
        <begin position="229"/>
        <end position="348"/>
    </location>
</feature>
<evidence type="ECO:0000256" key="3">
    <source>
        <dbReference type="ARBA" id="ARBA00022989"/>
    </source>
</evidence>
<keyword evidence="4" id="KW-0472">Membrane</keyword>
<dbReference type="RefSeq" id="WP_155201593.1">
    <property type="nucleotide sequence ID" value="NZ_WMZL01000017.1"/>
</dbReference>
<evidence type="ECO:0000259" key="6">
    <source>
        <dbReference type="Pfam" id="PF04138"/>
    </source>
</evidence>
<dbReference type="SUPFAM" id="SSF53448">
    <property type="entry name" value="Nucleotide-diphospho-sugar transferases"/>
    <property type="match status" value="1"/>
</dbReference>
<evidence type="ECO:0000313" key="8">
    <source>
        <dbReference type="Proteomes" id="UP000449193"/>
    </source>
</evidence>
<comment type="caution">
    <text evidence="7">The sequence shown here is derived from an EMBL/GenBank/DDBJ whole genome shotgun (WGS) entry which is preliminary data.</text>
</comment>
<accession>A0A6I3Q901</accession>
<dbReference type="PANTHER" id="PTHR10859">
    <property type="entry name" value="GLYCOSYL TRANSFERASE"/>
    <property type="match status" value="1"/>
</dbReference>
<name>A0A6I3Q901_9FIRM</name>
<dbReference type="GO" id="GO:0006487">
    <property type="term" value="P:protein N-linked glycosylation"/>
    <property type="evidence" value="ECO:0007669"/>
    <property type="project" value="TreeGrafter"/>
</dbReference>
<dbReference type="Pfam" id="PF00535">
    <property type="entry name" value="Glycos_transf_2"/>
    <property type="match status" value="1"/>
</dbReference>
<dbReference type="GO" id="GO:0016740">
    <property type="term" value="F:transferase activity"/>
    <property type="evidence" value="ECO:0007669"/>
    <property type="project" value="UniProtKB-KW"/>
</dbReference>
<dbReference type="CDD" id="cd04179">
    <property type="entry name" value="DPM_DPG-synthase_like"/>
    <property type="match status" value="1"/>
</dbReference>
<feature type="domain" description="Glycosyltransferase 2-like" evidence="5">
    <location>
        <begin position="31"/>
        <end position="133"/>
    </location>
</feature>
<dbReference type="Gene3D" id="3.90.550.10">
    <property type="entry name" value="Spore Coat Polysaccharide Biosynthesis Protein SpsA, Chain A"/>
    <property type="match status" value="1"/>
</dbReference>
<keyword evidence="3" id="KW-1133">Transmembrane helix</keyword>
<keyword evidence="7" id="KW-0808">Transferase</keyword>
<dbReference type="InterPro" id="IPR029044">
    <property type="entry name" value="Nucleotide-diphossugar_trans"/>
</dbReference>
<dbReference type="Proteomes" id="UP000449193">
    <property type="component" value="Unassembled WGS sequence"/>
</dbReference>
<proteinExistence type="predicted"/>
<comment type="subcellular location">
    <subcellularLocation>
        <location evidence="1">Membrane</location>
        <topology evidence="1">Multi-pass membrane protein</topology>
    </subcellularLocation>
</comment>